<dbReference type="GO" id="GO:0016831">
    <property type="term" value="F:carboxy-lyase activity"/>
    <property type="evidence" value="ECO:0007669"/>
    <property type="project" value="UniProtKB-KW"/>
</dbReference>
<evidence type="ECO:0000313" key="6">
    <source>
        <dbReference type="EMBL" id="CAB4618090.1"/>
    </source>
</evidence>
<name>A0A6J6HXW3_9ZZZZ</name>
<dbReference type="Gene3D" id="3.40.640.10">
    <property type="entry name" value="Type I PLP-dependent aspartate aminotransferase-like (Major domain)"/>
    <property type="match status" value="1"/>
</dbReference>
<dbReference type="InterPro" id="IPR015424">
    <property type="entry name" value="PyrdxlP-dep_Trfase"/>
</dbReference>
<dbReference type="InterPro" id="IPR015421">
    <property type="entry name" value="PyrdxlP-dep_Trfase_major"/>
</dbReference>
<dbReference type="GO" id="GO:0030170">
    <property type="term" value="F:pyridoxal phosphate binding"/>
    <property type="evidence" value="ECO:0007669"/>
    <property type="project" value="InterPro"/>
</dbReference>
<dbReference type="PROSITE" id="PS00392">
    <property type="entry name" value="DDC_GAD_HDC_YDC"/>
    <property type="match status" value="1"/>
</dbReference>
<dbReference type="PANTHER" id="PTHR45677">
    <property type="entry name" value="GLUTAMATE DECARBOXYLASE-RELATED"/>
    <property type="match status" value="1"/>
</dbReference>
<comment type="cofactor">
    <cofactor evidence="1">
        <name>pyridoxal 5'-phosphate</name>
        <dbReference type="ChEBI" id="CHEBI:597326"/>
    </cofactor>
</comment>
<dbReference type="AlphaFoldDB" id="A0A6J6HXW3"/>
<dbReference type="GO" id="GO:0005737">
    <property type="term" value="C:cytoplasm"/>
    <property type="evidence" value="ECO:0007669"/>
    <property type="project" value="TreeGrafter"/>
</dbReference>
<evidence type="ECO:0000256" key="4">
    <source>
        <dbReference type="ARBA" id="ARBA00022898"/>
    </source>
</evidence>
<organism evidence="6">
    <name type="scientific">freshwater metagenome</name>
    <dbReference type="NCBI Taxonomy" id="449393"/>
    <lineage>
        <taxon>unclassified sequences</taxon>
        <taxon>metagenomes</taxon>
        <taxon>ecological metagenomes</taxon>
    </lineage>
</organism>
<evidence type="ECO:0000256" key="2">
    <source>
        <dbReference type="ARBA" id="ARBA00009533"/>
    </source>
</evidence>
<dbReference type="InterPro" id="IPR015422">
    <property type="entry name" value="PyrdxlP-dep_Trfase_small"/>
</dbReference>
<keyword evidence="3" id="KW-0210">Decarboxylase</keyword>
<reference evidence="6" key="1">
    <citation type="submission" date="2020-05" db="EMBL/GenBank/DDBJ databases">
        <authorList>
            <person name="Chiriac C."/>
            <person name="Salcher M."/>
            <person name="Ghai R."/>
            <person name="Kavagutti S V."/>
        </authorList>
    </citation>
    <scope>NUCLEOTIDE SEQUENCE</scope>
</reference>
<dbReference type="Gene3D" id="3.90.1150.10">
    <property type="entry name" value="Aspartate Aminotransferase, domain 1"/>
    <property type="match status" value="1"/>
</dbReference>
<keyword evidence="4" id="KW-0663">Pyridoxal phosphate</keyword>
<sequence>MRGLSGMSATPWQQQFVSADEVGLEQLRTAAQQAVASIQRPDGPRSNLSPTQLHDLIWATDICPETGTPLTDVLKEFGSSVWANSVVPFDPACVAHLHPPTMIPSVVTEMTIAVMNQSMDSWDQAPAATEVELHLMSWLAHLMGMPSSGSGVMTSGGTASNVLGITLARSWAASLIGVDVLKTGLPPQATAWRILCSDQAHFSVQRAAAQLGLGRDSVVTVSSTSSGAMDIAALDTTITEQLAAKNTIIAIVGTAGTTDLGVIDPLDAIATRCEQINAWFHVDGAVAGSYLMSPQLSPMLHGIARADSVTIDFHKIWFQPFNASALIVKDVDRFDLLRVKSKYLDRGDEVPGMINLVGRSLDTSRRFDAAKVVVSLRTIGRSAFAEMLHHVVALSAHAAQQIEKSSTLMLLTKPTGAMCVFHAVGCDADDLRRVQQNLLMAGDMVLGRTEIKGRAALKFTFMNPLVTFSDVDNLITTVESALQAITVTKV</sequence>
<protein>
    <submittedName>
        <fullName evidence="6">Unannotated protein</fullName>
    </submittedName>
</protein>
<evidence type="ECO:0000256" key="3">
    <source>
        <dbReference type="ARBA" id="ARBA00022793"/>
    </source>
</evidence>
<dbReference type="InterPro" id="IPR002129">
    <property type="entry name" value="PyrdxlP-dep_de-COase"/>
</dbReference>
<accession>A0A6J6HXW3</accession>
<proteinExistence type="inferred from homology"/>
<dbReference type="SUPFAM" id="SSF53383">
    <property type="entry name" value="PLP-dependent transferases"/>
    <property type="match status" value="1"/>
</dbReference>
<evidence type="ECO:0000256" key="5">
    <source>
        <dbReference type="ARBA" id="ARBA00023239"/>
    </source>
</evidence>
<dbReference type="InterPro" id="IPR021115">
    <property type="entry name" value="Pyridoxal-P_BS"/>
</dbReference>
<keyword evidence="5" id="KW-0456">Lyase</keyword>
<evidence type="ECO:0000256" key="1">
    <source>
        <dbReference type="ARBA" id="ARBA00001933"/>
    </source>
</evidence>
<comment type="similarity">
    <text evidence="2">Belongs to the group II decarboxylase family.</text>
</comment>
<dbReference type="Pfam" id="PF00282">
    <property type="entry name" value="Pyridoxal_deC"/>
    <property type="match status" value="1"/>
</dbReference>
<gene>
    <name evidence="6" type="ORF">UFOPK1889_00693</name>
</gene>
<dbReference type="PANTHER" id="PTHR45677:SF8">
    <property type="entry name" value="CYSTEINE SULFINIC ACID DECARBOXYLASE"/>
    <property type="match status" value="1"/>
</dbReference>
<dbReference type="GO" id="GO:0019752">
    <property type="term" value="P:carboxylic acid metabolic process"/>
    <property type="evidence" value="ECO:0007669"/>
    <property type="project" value="InterPro"/>
</dbReference>
<dbReference type="EMBL" id="CAEZUZ010000100">
    <property type="protein sequence ID" value="CAB4618090.1"/>
    <property type="molecule type" value="Genomic_DNA"/>
</dbReference>